<dbReference type="GO" id="GO:0005886">
    <property type="term" value="C:plasma membrane"/>
    <property type="evidence" value="ECO:0007669"/>
    <property type="project" value="TreeGrafter"/>
</dbReference>
<feature type="transmembrane region" description="Helical" evidence="8">
    <location>
        <begin position="12"/>
        <end position="32"/>
    </location>
</feature>
<keyword evidence="4 8" id="KW-1133">Transmembrane helix</keyword>
<evidence type="ECO:0000256" key="1">
    <source>
        <dbReference type="ARBA" id="ARBA00004141"/>
    </source>
</evidence>
<evidence type="ECO:0000256" key="6">
    <source>
        <dbReference type="ARBA" id="ARBA00025595"/>
    </source>
</evidence>
<evidence type="ECO:0000256" key="7">
    <source>
        <dbReference type="PIRNR" id="PIRNR006298"/>
    </source>
</evidence>
<keyword evidence="2 7" id="KW-0813">Transport</keyword>
<dbReference type="EMBL" id="MOBQ01000011">
    <property type="protein sequence ID" value="RON48646.1"/>
    <property type="molecule type" value="Genomic_DNA"/>
</dbReference>
<dbReference type="PANTHER" id="PTHR38459">
    <property type="entry name" value="PROPHAGE BACTOPRENOL-LINKED GLUCOSE TRANSLOCASE HOMOLOG"/>
    <property type="match status" value="1"/>
</dbReference>
<dbReference type="PIRSF" id="PIRSF006298">
    <property type="entry name" value="GtrA_prd"/>
    <property type="match status" value="1"/>
</dbReference>
<dbReference type="InterPro" id="IPR051401">
    <property type="entry name" value="GtrA_CellWall_Glycosyl"/>
</dbReference>
<evidence type="ECO:0000256" key="2">
    <source>
        <dbReference type="ARBA" id="ARBA00022448"/>
    </source>
</evidence>
<evidence type="ECO:0000256" key="4">
    <source>
        <dbReference type="ARBA" id="ARBA00022989"/>
    </source>
</evidence>
<evidence type="ECO:0000256" key="3">
    <source>
        <dbReference type="ARBA" id="ARBA00022692"/>
    </source>
</evidence>
<name>A0A423K9Q4_9PSED</name>
<comment type="function">
    <text evidence="6 7">Involved in O antigen modification. Involved in the translocation of bactoprenol-linked glucose across the cytoplasmic membrane.</text>
</comment>
<keyword evidence="3 8" id="KW-0812">Transmembrane</keyword>
<gene>
    <name evidence="10" type="ORF">BK666_09490</name>
</gene>
<comment type="similarity">
    <text evidence="7">Belongs to the gtrA family.</text>
</comment>
<evidence type="ECO:0000256" key="5">
    <source>
        <dbReference type="ARBA" id="ARBA00023136"/>
    </source>
</evidence>
<sequence length="124" mass="13602">MKAFWKGFSTYSVIGVANAIIHWQIFFVLSTGAELTQAASNFAAFCVAASFSFYVNALYTFDAKVSVGVYLLFIGLMGAMSYGIGRLGDLWRFPGLLTVTVFSLLSLVCGFVFSKFVLFRGREA</sequence>
<comment type="caution">
    <text evidence="10">The sequence shown here is derived from an EMBL/GenBank/DDBJ whole genome shotgun (WGS) entry which is preliminary data.</text>
</comment>
<accession>A0A423K9Q4</accession>
<comment type="subcellular location">
    <subcellularLocation>
        <location evidence="1">Membrane</location>
        <topology evidence="1">Multi-pass membrane protein</topology>
    </subcellularLocation>
</comment>
<proteinExistence type="inferred from homology"/>
<evidence type="ECO:0000259" key="9">
    <source>
        <dbReference type="Pfam" id="PF04138"/>
    </source>
</evidence>
<reference evidence="10 11" key="1">
    <citation type="submission" date="2016-10" db="EMBL/GenBank/DDBJ databases">
        <title>Comparative genome analysis of multiple Pseudomonas spp. focuses on biocontrol and plant growth promoting traits.</title>
        <authorList>
            <person name="Tao X.-Y."/>
            <person name="Taylor C.G."/>
        </authorList>
    </citation>
    <scope>NUCLEOTIDE SEQUENCE [LARGE SCALE GENOMIC DNA]</scope>
    <source>
        <strain evidence="10 11">37A10</strain>
    </source>
</reference>
<dbReference type="Proteomes" id="UP000285349">
    <property type="component" value="Unassembled WGS sequence"/>
</dbReference>
<dbReference type="InterPro" id="IPR016480">
    <property type="entry name" value="Glc_translocase_bactprenl-link"/>
</dbReference>
<evidence type="ECO:0000313" key="10">
    <source>
        <dbReference type="EMBL" id="RON48646.1"/>
    </source>
</evidence>
<dbReference type="GO" id="GO:0000271">
    <property type="term" value="P:polysaccharide biosynthetic process"/>
    <property type="evidence" value="ECO:0007669"/>
    <property type="project" value="InterPro"/>
</dbReference>
<feature type="transmembrane region" description="Helical" evidence="8">
    <location>
        <begin position="67"/>
        <end position="84"/>
    </location>
</feature>
<feature type="transmembrane region" description="Helical" evidence="8">
    <location>
        <begin position="38"/>
        <end position="55"/>
    </location>
</feature>
<dbReference type="AlphaFoldDB" id="A0A423K9Q4"/>
<dbReference type="Pfam" id="PF04138">
    <property type="entry name" value="GtrA_DPMS_TM"/>
    <property type="match status" value="1"/>
</dbReference>
<dbReference type="OrthoDB" id="5616234at2"/>
<dbReference type="RefSeq" id="WP_123509411.1">
    <property type="nucleotide sequence ID" value="NZ_MOBQ01000011.1"/>
</dbReference>
<feature type="domain" description="GtrA/DPMS transmembrane" evidence="9">
    <location>
        <begin position="11"/>
        <end position="119"/>
    </location>
</feature>
<organism evidence="10 11">
    <name type="scientific">Pseudomonas frederiksbergensis</name>
    <dbReference type="NCBI Taxonomy" id="104087"/>
    <lineage>
        <taxon>Bacteria</taxon>
        <taxon>Pseudomonadati</taxon>
        <taxon>Pseudomonadota</taxon>
        <taxon>Gammaproteobacteria</taxon>
        <taxon>Pseudomonadales</taxon>
        <taxon>Pseudomonadaceae</taxon>
        <taxon>Pseudomonas</taxon>
    </lineage>
</organism>
<dbReference type="InterPro" id="IPR007267">
    <property type="entry name" value="GtrA_DPMS_TM"/>
</dbReference>
<feature type="transmembrane region" description="Helical" evidence="8">
    <location>
        <begin position="96"/>
        <end position="118"/>
    </location>
</feature>
<protein>
    <recommendedName>
        <fullName evidence="7">Bactoprenol-linked glucose translocase</fullName>
    </recommendedName>
</protein>
<keyword evidence="5 8" id="KW-0472">Membrane</keyword>
<evidence type="ECO:0000256" key="8">
    <source>
        <dbReference type="SAM" id="Phobius"/>
    </source>
</evidence>
<evidence type="ECO:0000313" key="11">
    <source>
        <dbReference type="Proteomes" id="UP000285349"/>
    </source>
</evidence>
<dbReference type="PANTHER" id="PTHR38459:SF1">
    <property type="entry name" value="PROPHAGE BACTOPRENOL-LINKED GLUCOSE TRANSLOCASE HOMOLOG"/>
    <property type="match status" value="1"/>
</dbReference>